<sequence>MVIAAEDDVDRWLAGAGHDELIDPYGESGVLLRRVGGPAGAVSAPAEQASWLASASGTRTVVLDRVLTDGRFAVVLANVEGSPDVAAEV</sequence>
<protein>
    <submittedName>
        <fullName evidence="1">Uncharacterized protein</fullName>
    </submittedName>
</protein>
<reference evidence="1 2" key="1">
    <citation type="submission" date="2020-07" db="EMBL/GenBank/DDBJ databases">
        <title>Sequencing the genomes of 1000 actinobacteria strains.</title>
        <authorList>
            <person name="Klenk H.-P."/>
        </authorList>
    </citation>
    <scope>NUCLEOTIDE SEQUENCE [LARGE SCALE GENOMIC DNA]</scope>
    <source>
        <strain evidence="1 2">DSM 43814</strain>
    </source>
</reference>
<dbReference type="EMBL" id="JACCCQ010000001">
    <property type="protein sequence ID" value="NYF60061.1"/>
    <property type="molecule type" value="Genomic_DNA"/>
</dbReference>
<comment type="caution">
    <text evidence="1">The sequence shown here is derived from an EMBL/GenBank/DDBJ whole genome shotgun (WGS) entry which is preliminary data.</text>
</comment>
<accession>A0ABX2RV13</accession>
<evidence type="ECO:0000313" key="1">
    <source>
        <dbReference type="EMBL" id="NYF60061.1"/>
    </source>
</evidence>
<keyword evidence="2" id="KW-1185">Reference proteome</keyword>
<dbReference type="Proteomes" id="UP000631553">
    <property type="component" value="Unassembled WGS sequence"/>
</dbReference>
<proteinExistence type="predicted"/>
<evidence type="ECO:0000313" key="2">
    <source>
        <dbReference type="Proteomes" id="UP000631553"/>
    </source>
</evidence>
<name>A0ABX2RV13_9ACTN</name>
<organism evidence="1 2">
    <name type="scientific">Micromonospora purpureochromogenes</name>
    <dbReference type="NCBI Taxonomy" id="47872"/>
    <lineage>
        <taxon>Bacteria</taxon>
        <taxon>Bacillati</taxon>
        <taxon>Actinomycetota</taxon>
        <taxon>Actinomycetes</taxon>
        <taxon>Micromonosporales</taxon>
        <taxon>Micromonosporaceae</taxon>
        <taxon>Micromonospora</taxon>
    </lineage>
</organism>
<gene>
    <name evidence="1" type="ORF">HDA35_005892</name>
</gene>
<dbReference type="RefSeq" id="WP_179805633.1">
    <property type="nucleotide sequence ID" value="NZ_JACCCQ010000001.1"/>
</dbReference>